<dbReference type="PaxDb" id="39947-A0A0N7KJK2"/>
<name>A0A0N7KJK2_ORYSJ</name>
<dbReference type="Proteomes" id="UP000059680">
    <property type="component" value="Chromosome 4"/>
</dbReference>
<evidence type="ECO:0000313" key="2">
    <source>
        <dbReference type="Proteomes" id="UP000059680"/>
    </source>
</evidence>
<keyword evidence="2" id="KW-1185">Reference proteome</keyword>
<dbReference type="Gramene" id="Os04t0581050-00">
    <property type="protein sequence ID" value="Os04t0581050-00"/>
    <property type="gene ID" value="Os04g0581050"/>
</dbReference>
<dbReference type="AlphaFoldDB" id="A0A0N7KJK2"/>
<reference evidence="1 2" key="2">
    <citation type="journal article" date="2013" name="Plant Cell Physiol.">
        <title>Rice Annotation Project Database (RAP-DB): an integrative and interactive database for rice genomics.</title>
        <authorList>
            <person name="Sakai H."/>
            <person name="Lee S.S."/>
            <person name="Tanaka T."/>
            <person name="Numa H."/>
            <person name="Kim J."/>
            <person name="Kawahara Y."/>
            <person name="Wakimoto H."/>
            <person name="Yang C.C."/>
            <person name="Iwamoto M."/>
            <person name="Abe T."/>
            <person name="Yamada Y."/>
            <person name="Muto A."/>
            <person name="Inokuchi H."/>
            <person name="Ikemura T."/>
            <person name="Matsumoto T."/>
            <person name="Sasaki T."/>
            <person name="Itoh T."/>
        </authorList>
    </citation>
    <scope>NUCLEOTIDE SEQUENCE [LARGE SCALE GENOMIC DNA]</scope>
    <source>
        <strain evidence="2">cv. Nipponbare</strain>
    </source>
</reference>
<accession>A0A0N7KJK2</accession>
<dbReference type="EMBL" id="AP014960">
    <property type="protein sequence ID" value="BAS90649.1"/>
    <property type="molecule type" value="Genomic_DNA"/>
</dbReference>
<sequence length="80" mass="9123">MKDATDMRSCTALTTARCHTLFMIMYYMTCIWSPRLTTRALGRGLTTIHWSPSLRTWRPATWGSGRRMVRALGSVCLGRP</sequence>
<reference evidence="1 2" key="3">
    <citation type="journal article" date="2013" name="Rice">
        <title>Improvement of the Oryza sativa Nipponbare reference genome using next generation sequence and optical map data.</title>
        <authorList>
            <person name="Kawahara Y."/>
            <person name="de la Bastide M."/>
            <person name="Hamilton J.P."/>
            <person name="Kanamori H."/>
            <person name="McCombie W.R."/>
            <person name="Ouyang S."/>
            <person name="Schwartz D.C."/>
            <person name="Tanaka T."/>
            <person name="Wu J."/>
            <person name="Zhou S."/>
            <person name="Childs K.L."/>
            <person name="Davidson R.M."/>
            <person name="Lin H."/>
            <person name="Quesada-Ocampo L."/>
            <person name="Vaillancourt B."/>
            <person name="Sakai H."/>
            <person name="Lee S.S."/>
            <person name="Kim J."/>
            <person name="Numa H."/>
            <person name="Itoh T."/>
            <person name="Buell C.R."/>
            <person name="Matsumoto T."/>
        </authorList>
    </citation>
    <scope>NUCLEOTIDE SEQUENCE [LARGE SCALE GENOMIC DNA]</scope>
    <source>
        <strain evidence="2">cv. Nipponbare</strain>
    </source>
</reference>
<proteinExistence type="predicted"/>
<organism evidence="1 2">
    <name type="scientific">Oryza sativa subsp. japonica</name>
    <name type="common">Rice</name>
    <dbReference type="NCBI Taxonomy" id="39947"/>
    <lineage>
        <taxon>Eukaryota</taxon>
        <taxon>Viridiplantae</taxon>
        <taxon>Streptophyta</taxon>
        <taxon>Embryophyta</taxon>
        <taxon>Tracheophyta</taxon>
        <taxon>Spermatophyta</taxon>
        <taxon>Magnoliopsida</taxon>
        <taxon>Liliopsida</taxon>
        <taxon>Poales</taxon>
        <taxon>Poaceae</taxon>
        <taxon>BOP clade</taxon>
        <taxon>Oryzoideae</taxon>
        <taxon>Oryzeae</taxon>
        <taxon>Oryzinae</taxon>
        <taxon>Oryza</taxon>
        <taxon>Oryza sativa</taxon>
    </lineage>
</organism>
<reference evidence="2" key="1">
    <citation type="journal article" date="2005" name="Nature">
        <title>The map-based sequence of the rice genome.</title>
        <authorList>
            <consortium name="International rice genome sequencing project (IRGSP)"/>
            <person name="Matsumoto T."/>
            <person name="Wu J."/>
            <person name="Kanamori H."/>
            <person name="Katayose Y."/>
            <person name="Fujisawa M."/>
            <person name="Namiki N."/>
            <person name="Mizuno H."/>
            <person name="Yamamoto K."/>
            <person name="Antonio B.A."/>
            <person name="Baba T."/>
            <person name="Sakata K."/>
            <person name="Nagamura Y."/>
            <person name="Aoki H."/>
            <person name="Arikawa K."/>
            <person name="Arita K."/>
            <person name="Bito T."/>
            <person name="Chiden Y."/>
            <person name="Fujitsuka N."/>
            <person name="Fukunaka R."/>
            <person name="Hamada M."/>
            <person name="Harada C."/>
            <person name="Hayashi A."/>
            <person name="Hijishita S."/>
            <person name="Honda M."/>
            <person name="Hosokawa S."/>
            <person name="Ichikawa Y."/>
            <person name="Idonuma A."/>
            <person name="Iijima M."/>
            <person name="Ikeda M."/>
            <person name="Ikeno M."/>
            <person name="Ito K."/>
            <person name="Ito S."/>
            <person name="Ito T."/>
            <person name="Ito Y."/>
            <person name="Ito Y."/>
            <person name="Iwabuchi A."/>
            <person name="Kamiya K."/>
            <person name="Karasawa W."/>
            <person name="Kurita K."/>
            <person name="Katagiri S."/>
            <person name="Kikuta A."/>
            <person name="Kobayashi H."/>
            <person name="Kobayashi N."/>
            <person name="Machita K."/>
            <person name="Maehara T."/>
            <person name="Masukawa M."/>
            <person name="Mizubayashi T."/>
            <person name="Mukai Y."/>
            <person name="Nagasaki H."/>
            <person name="Nagata Y."/>
            <person name="Naito S."/>
            <person name="Nakashima M."/>
            <person name="Nakama Y."/>
            <person name="Nakamichi Y."/>
            <person name="Nakamura M."/>
            <person name="Meguro A."/>
            <person name="Negishi M."/>
            <person name="Ohta I."/>
            <person name="Ohta T."/>
            <person name="Okamoto M."/>
            <person name="Ono N."/>
            <person name="Saji S."/>
            <person name="Sakaguchi M."/>
            <person name="Sakai K."/>
            <person name="Shibata M."/>
            <person name="Shimokawa T."/>
            <person name="Song J."/>
            <person name="Takazaki Y."/>
            <person name="Terasawa K."/>
            <person name="Tsugane M."/>
            <person name="Tsuji K."/>
            <person name="Ueda S."/>
            <person name="Waki K."/>
            <person name="Yamagata H."/>
            <person name="Yamamoto M."/>
            <person name="Yamamoto S."/>
            <person name="Yamane H."/>
            <person name="Yoshiki S."/>
            <person name="Yoshihara R."/>
            <person name="Yukawa K."/>
            <person name="Zhong H."/>
            <person name="Yano M."/>
            <person name="Yuan Q."/>
            <person name="Ouyang S."/>
            <person name="Liu J."/>
            <person name="Jones K.M."/>
            <person name="Gansberger K."/>
            <person name="Moffat K."/>
            <person name="Hill J."/>
            <person name="Bera J."/>
            <person name="Fadrosh D."/>
            <person name="Jin S."/>
            <person name="Johri S."/>
            <person name="Kim M."/>
            <person name="Overton L."/>
            <person name="Reardon M."/>
            <person name="Tsitrin T."/>
            <person name="Vuong H."/>
            <person name="Weaver B."/>
            <person name="Ciecko A."/>
            <person name="Tallon L."/>
            <person name="Jackson J."/>
            <person name="Pai G."/>
            <person name="Aken S.V."/>
            <person name="Utterback T."/>
            <person name="Reidmuller S."/>
            <person name="Feldblyum T."/>
            <person name="Hsiao J."/>
            <person name="Zismann V."/>
            <person name="Iobst S."/>
            <person name="de Vazeille A.R."/>
            <person name="Buell C.R."/>
            <person name="Ying K."/>
            <person name="Li Y."/>
            <person name="Lu T."/>
            <person name="Huang Y."/>
            <person name="Zhao Q."/>
            <person name="Feng Q."/>
            <person name="Zhang L."/>
            <person name="Zhu J."/>
            <person name="Weng Q."/>
            <person name="Mu J."/>
            <person name="Lu Y."/>
            <person name="Fan D."/>
            <person name="Liu Y."/>
            <person name="Guan J."/>
            <person name="Zhang Y."/>
            <person name="Yu S."/>
            <person name="Liu X."/>
            <person name="Zhang Y."/>
            <person name="Hong G."/>
            <person name="Han B."/>
            <person name="Choisne N."/>
            <person name="Demange N."/>
            <person name="Orjeda G."/>
            <person name="Samain S."/>
            <person name="Cattolico L."/>
            <person name="Pelletier E."/>
            <person name="Couloux A."/>
            <person name="Segurens B."/>
            <person name="Wincker P."/>
            <person name="D'Hont A."/>
            <person name="Scarpelli C."/>
            <person name="Weissenbach J."/>
            <person name="Salanoubat M."/>
            <person name="Quetier F."/>
            <person name="Yu Y."/>
            <person name="Kim H.R."/>
            <person name="Rambo T."/>
            <person name="Currie J."/>
            <person name="Collura K."/>
            <person name="Luo M."/>
            <person name="Yang T."/>
            <person name="Ammiraju J.S.S."/>
            <person name="Engler F."/>
            <person name="Soderlund C."/>
            <person name="Wing R.A."/>
            <person name="Palmer L.E."/>
            <person name="de la Bastide M."/>
            <person name="Spiegel L."/>
            <person name="Nascimento L."/>
            <person name="Zutavern T."/>
            <person name="O'Shaughnessy A."/>
            <person name="Dike S."/>
            <person name="Dedhia N."/>
            <person name="Preston R."/>
            <person name="Balija V."/>
            <person name="McCombie W.R."/>
            <person name="Chow T."/>
            <person name="Chen H."/>
            <person name="Chung M."/>
            <person name="Chen C."/>
            <person name="Shaw J."/>
            <person name="Wu H."/>
            <person name="Hsiao K."/>
            <person name="Chao Y."/>
            <person name="Chu M."/>
            <person name="Cheng C."/>
            <person name="Hour A."/>
            <person name="Lee P."/>
            <person name="Lin S."/>
            <person name="Lin Y."/>
            <person name="Liou J."/>
            <person name="Liu S."/>
            <person name="Hsing Y."/>
            <person name="Raghuvanshi S."/>
            <person name="Mohanty A."/>
            <person name="Bharti A.K."/>
            <person name="Gaur A."/>
            <person name="Gupta V."/>
            <person name="Kumar D."/>
            <person name="Ravi V."/>
            <person name="Vij S."/>
            <person name="Kapur A."/>
            <person name="Khurana P."/>
            <person name="Khurana P."/>
            <person name="Khurana J.P."/>
            <person name="Tyagi A.K."/>
            <person name="Gaikwad K."/>
            <person name="Singh A."/>
            <person name="Dalal V."/>
            <person name="Srivastava S."/>
            <person name="Dixit A."/>
            <person name="Pal A.K."/>
            <person name="Ghazi I.A."/>
            <person name="Yadav M."/>
            <person name="Pandit A."/>
            <person name="Bhargava A."/>
            <person name="Sureshbabu K."/>
            <person name="Batra K."/>
            <person name="Sharma T.R."/>
            <person name="Mohapatra T."/>
            <person name="Singh N.K."/>
            <person name="Messing J."/>
            <person name="Nelson A.B."/>
            <person name="Fuks G."/>
            <person name="Kavchok S."/>
            <person name="Keizer G."/>
            <person name="Linton E."/>
            <person name="Llaca V."/>
            <person name="Song R."/>
            <person name="Tanyolac B."/>
            <person name="Young S."/>
            <person name="Ho-Il K."/>
            <person name="Hahn J.H."/>
            <person name="Sangsakoo G."/>
            <person name="Vanavichit A."/>
            <person name="de Mattos Luiz.A.T."/>
            <person name="Zimmer P.D."/>
            <person name="Malone G."/>
            <person name="Dellagostin O."/>
            <person name="de Oliveira A.C."/>
            <person name="Bevan M."/>
            <person name="Bancroft I."/>
            <person name="Minx P."/>
            <person name="Cordum H."/>
            <person name="Wilson R."/>
            <person name="Cheng Z."/>
            <person name="Jin W."/>
            <person name="Jiang J."/>
            <person name="Leong S.A."/>
            <person name="Iwama H."/>
            <person name="Gojobori T."/>
            <person name="Itoh T."/>
            <person name="Niimura Y."/>
            <person name="Fujii Y."/>
            <person name="Habara T."/>
            <person name="Sakai H."/>
            <person name="Sato Y."/>
            <person name="Wilson G."/>
            <person name="Kumar K."/>
            <person name="McCouch S."/>
            <person name="Juretic N."/>
            <person name="Hoen D."/>
            <person name="Wright S."/>
            <person name="Bruskiewich R."/>
            <person name="Bureau T."/>
            <person name="Miyao A."/>
            <person name="Hirochika H."/>
            <person name="Nishikawa T."/>
            <person name="Kadowaki K."/>
            <person name="Sugiura M."/>
            <person name="Burr B."/>
            <person name="Sasaki T."/>
        </authorList>
    </citation>
    <scope>NUCLEOTIDE SEQUENCE [LARGE SCALE GENOMIC DNA]</scope>
    <source>
        <strain evidence="2">cv. Nipponbare</strain>
    </source>
</reference>
<protein>
    <submittedName>
        <fullName evidence="1">Os04g0581050 protein</fullName>
    </submittedName>
</protein>
<dbReference type="InParanoid" id="A0A0N7KJK2"/>
<evidence type="ECO:0000313" key="1">
    <source>
        <dbReference type="EMBL" id="BAS90649.1"/>
    </source>
</evidence>
<gene>
    <name evidence="1" type="ordered locus">Os04g0581050</name>
    <name evidence="1" type="ORF">OSNPB_040581050</name>
</gene>